<comment type="caution">
    <text evidence="4">The sequence shown here is derived from an EMBL/GenBank/DDBJ whole genome shotgun (WGS) entry which is preliminary data.</text>
</comment>
<evidence type="ECO:0000313" key="4">
    <source>
        <dbReference type="EMBL" id="KKK90057.1"/>
    </source>
</evidence>
<dbReference type="PANTHER" id="PTHR43790">
    <property type="entry name" value="CARBOHYDRATE TRANSPORT ATP-BINDING PROTEIN MG119-RELATED"/>
    <property type="match status" value="1"/>
</dbReference>
<dbReference type="SUPFAM" id="SSF52540">
    <property type="entry name" value="P-loop containing nucleoside triphosphate hydrolases"/>
    <property type="match status" value="1"/>
</dbReference>
<dbReference type="InterPro" id="IPR003439">
    <property type="entry name" value="ABC_transporter-like_ATP-bd"/>
</dbReference>
<gene>
    <name evidence="4" type="ORF">LCGC14_2726910</name>
</gene>
<dbReference type="EMBL" id="LAZR01049264">
    <property type="protein sequence ID" value="KKK90057.1"/>
    <property type="molecule type" value="Genomic_DNA"/>
</dbReference>
<organism evidence="4">
    <name type="scientific">marine sediment metagenome</name>
    <dbReference type="NCBI Taxonomy" id="412755"/>
    <lineage>
        <taxon>unclassified sequences</taxon>
        <taxon>metagenomes</taxon>
        <taxon>ecological metagenomes</taxon>
    </lineage>
</organism>
<dbReference type="AlphaFoldDB" id="A0A0F8Z8E9"/>
<reference evidence="4" key="1">
    <citation type="journal article" date="2015" name="Nature">
        <title>Complex archaea that bridge the gap between prokaryotes and eukaryotes.</title>
        <authorList>
            <person name="Spang A."/>
            <person name="Saw J.H."/>
            <person name="Jorgensen S.L."/>
            <person name="Zaremba-Niedzwiedzka K."/>
            <person name="Martijn J."/>
            <person name="Lind A.E."/>
            <person name="van Eijk R."/>
            <person name="Schleper C."/>
            <person name="Guy L."/>
            <person name="Ettema T.J."/>
        </authorList>
    </citation>
    <scope>NUCLEOTIDE SEQUENCE</scope>
</reference>
<proteinExistence type="predicted"/>
<evidence type="ECO:0000256" key="1">
    <source>
        <dbReference type="ARBA" id="ARBA00022741"/>
    </source>
</evidence>
<keyword evidence="2" id="KW-0067">ATP-binding</keyword>
<evidence type="ECO:0000259" key="3">
    <source>
        <dbReference type="Pfam" id="PF00005"/>
    </source>
</evidence>
<keyword evidence="1" id="KW-0547">Nucleotide-binding</keyword>
<feature type="non-terminal residue" evidence="4">
    <location>
        <position position="1"/>
    </location>
</feature>
<feature type="domain" description="ABC transporter" evidence="3">
    <location>
        <begin position="1"/>
        <end position="29"/>
    </location>
</feature>
<dbReference type="InterPro" id="IPR027417">
    <property type="entry name" value="P-loop_NTPase"/>
</dbReference>
<accession>A0A0F8Z8E9</accession>
<protein>
    <recommendedName>
        <fullName evidence="3">ABC transporter domain-containing protein</fullName>
    </recommendedName>
</protein>
<dbReference type="PANTHER" id="PTHR43790:SF8">
    <property type="entry name" value="SUGAR ABC TRANSPORTER ATP-BINDING PROTEIN"/>
    <property type="match status" value="1"/>
</dbReference>
<evidence type="ECO:0000256" key="2">
    <source>
        <dbReference type="ARBA" id="ARBA00022840"/>
    </source>
</evidence>
<dbReference type="Gene3D" id="3.40.50.300">
    <property type="entry name" value="P-loop containing nucleotide triphosphate hydrolases"/>
    <property type="match status" value="1"/>
</dbReference>
<name>A0A0F8Z8E9_9ZZZZ</name>
<dbReference type="Pfam" id="PF00005">
    <property type="entry name" value="ABC_tran"/>
    <property type="match status" value="1"/>
</dbReference>
<dbReference type="GO" id="GO:0005524">
    <property type="term" value="F:ATP binding"/>
    <property type="evidence" value="ECO:0007669"/>
    <property type="project" value="UniProtKB-KW"/>
</dbReference>
<sequence>LSGGQKQAVAIARAVHFKSKVLLLDEPTSALSVKETRFVHDFMIKLKNEGISSVYVSHTISNVFNVVDRFVVLRRGENAGEFLKEETSVEEISELLISHSSEDEN</sequence>
<dbReference type="GO" id="GO:0016887">
    <property type="term" value="F:ATP hydrolysis activity"/>
    <property type="evidence" value="ECO:0007669"/>
    <property type="project" value="InterPro"/>
</dbReference>
<dbReference type="InterPro" id="IPR050107">
    <property type="entry name" value="ABC_carbohydrate_import_ATPase"/>
</dbReference>